<name>A0A5N6AFV3_9ACTN</name>
<dbReference type="Gene3D" id="3.40.50.360">
    <property type="match status" value="1"/>
</dbReference>
<dbReference type="AlphaFoldDB" id="A0A5N6AFV3"/>
<dbReference type="Proteomes" id="UP000314251">
    <property type="component" value="Unassembled WGS sequence"/>
</dbReference>
<organism evidence="4 5">
    <name type="scientific">Streptomyces mimosae</name>
    <dbReference type="NCBI Taxonomy" id="2586635"/>
    <lineage>
        <taxon>Bacteria</taxon>
        <taxon>Bacillati</taxon>
        <taxon>Actinomycetota</taxon>
        <taxon>Actinomycetes</taxon>
        <taxon>Kitasatosporales</taxon>
        <taxon>Streptomycetaceae</taxon>
        <taxon>Streptomyces</taxon>
    </lineage>
</organism>
<dbReference type="EMBL" id="VDLY02000004">
    <property type="protein sequence ID" value="KAB8167727.1"/>
    <property type="molecule type" value="Genomic_DNA"/>
</dbReference>
<dbReference type="InterPro" id="IPR003680">
    <property type="entry name" value="Flavodoxin_fold"/>
</dbReference>
<evidence type="ECO:0000256" key="1">
    <source>
        <dbReference type="ARBA" id="ARBA00006252"/>
    </source>
</evidence>
<evidence type="ECO:0000313" key="5">
    <source>
        <dbReference type="Proteomes" id="UP000314251"/>
    </source>
</evidence>
<comment type="similarity">
    <text evidence="1">Belongs to the NAD(P)H dehydrogenase (quinone) family.</text>
</comment>
<protein>
    <submittedName>
        <fullName evidence="4">Flavodoxin family protein</fullName>
    </submittedName>
</protein>
<dbReference type="RefSeq" id="WP_139666742.1">
    <property type="nucleotide sequence ID" value="NZ_VDLY02000004.1"/>
</dbReference>
<evidence type="ECO:0000256" key="2">
    <source>
        <dbReference type="ARBA" id="ARBA00023002"/>
    </source>
</evidence>
<evidence type="ECO:0000259" key="3">
    <source>
        <dbReference type="Pfam" id="PF02525"/>
    </source>
</evidence>
<reference evidence="4" key="1">
    <citation type="submission" date="2019-10" db="EMBL/GenBank/DDBJ databases">
        <title>Nonomuraea sp. nov., isolated from Phyllanthus amarus.</title>
        <authorList>
            <person name="Klykleung N."/>
            <person name="Tanasupawat S."/>
        </authorList>
    </citation>
    <scope>NUCLEOTIDE SEQUENCE [LARGE SCALE GENOMIC DNA]</scope>
    <source>
        <strain evidence="4">3MP-10</strain>
    </source>
</reference>
<gene>
    <name evidence="4" type="ORF">FH607_006875</name>
</gene>
<dbReference type="GO" id="GO:0003955">
    <property type="term" value="F:NAD(P)H dehydrogenase (quinone) activity"/>
    <property type="evidence" value="ECO:0007669"/>
    <property type="project" value="TreeGrafter"/>
</dbReference>
<dbReference type="GO" id="GO:0005829">
    <property type="term" value="C:cytosol"/>
    <property type="evidence" value="ECO:0007669"/>
    <property type="project" value="TreeGrafter"/>
</dbReference>
<dbReference type="OrthoDB" id="9798454at2"/>
<dbReference type="InterPro" id="IPR051545">
    <property type="entry name" value="NAD(P)H_dehydrogenase_qn"/>
</dbReference>
<dbReference type="SUPFAM" id="SSF52218">
    <property type="entry name" value="Flavoproteins"/>
    <property type="match status" value="1"/>
</dbReference>
<feature type="domain" description="Flavodoxin-like fold" evidence="3">
    <location>
        <begin position="19"/>
        <end position="226"/>
    </location>
</feature>
<keyword evidence="5" id="KW-1185">Reference proteome</keyword>
<keyword evidence="2" id="KW-0560">Oxidoreductase</keyword>
<dbReference type="PANTHER" id="PTHR10204:SF34">
    <property type="entry name" value="NAD(P)H DEHYDROGENASE [QUINONE] 1 ISOFORM 1"/>
    <property type="match status" value="1"/>
</dbReference>
<proteinExistence type="inferred from homology"/>
<dbReference type="InterPro" id="IPR029039">
    <property type="entry name" value="Flavoprotein-like_sf"/>
</dbReference>
<comment type="caution">
    <text evidence="4">The sequence shown here is derived from an EMBL/GenBank/DDBJ whole genome shotgun (WGS) entry which is preliminary data.</text>
</comment>
<dbReference type="Pfam" id="PF02525">
    <property type="entry name" value="Flavodoxin_2"/>
    <property type="match status" value="1"/>
</dbReference>
<dbReference type="PANTHER" id="PTHR10204">
    <property type="entry name" value="NAD P H OXIDOREDUCTASE-RELATED"/>
    <property type="match status" value="1"/>
</dbReference>
<sequence length="268" mass="29332">MTENTTEQTTPRARAGGRRVLIVHAHPDARSLTAALAGLAAEELRGAGHQVRTSDLYAMKWKATTDADDFPGWPRDDRLDVMGASHHAHDTGTLTADVREEQEKLRWADAVIIQFPLWWFSVPAILKGWLDRVFGADFAYGPGVRPYGGGELAGRRVLLSVTHGAGAPSVGPRGIHGPLSELLFPIQHGVLFFTGMSVLEPFTVPKAPELDEAGFRAVAAAYRARLAGLFTERPLPYRRLTEEDYTRELELRLGRERPGASGLGLHLA</sequence>
<accession>A0A5N6AFV3</accession>
<evidence type="ECO:0000313" key="4">
    <source>
        <dbReference type="EMBL" id="KAB8167727.1"/>
    </source>
</evidence>